<sequence>MHPKSQVWSQYNSASSLGAQQKKLGVSKIFNADQSDICQRGLSLKLEKRQFGSAAAGKKNKAIGGRGDSSGEFERTTRLRTQRWKEVRAIEDATGVSIFGNTTAWWNELLQLQFLAQYFAQRPDMGQAVLLLLDDLAVIGPLKYELDEAIKGQDAWPVDRLPKTSGPRETAADDDPADDDRAETIRAGYSRAHMRTEKVQPAISELIAELESLHVVDSTFGDIGSDDDFDR</sequence>
<proteinExistence type="predicted"/>
<feature type="region of interest" description="Disordered" evidence="1">
    <location>
        <begin position="157"/>
        <end position="187"/>
    </location>
</feature>
<feature type="compositionally biased region" description="Acidic residues" evidence="1">
    <location>
        <begin position="172"/>
        <end position="181"/>
    </location>
</feature>
<reference evidence="2" key="2">
    <citation type="submission" date="2011-02" db="EMBL/GenBank/DDBJ databases">
        <authorList>
            <person name="MacLean D."/>
        </authorList>
    </citation>
    <scope>NUCLEOTIDE SEQUENCE</scope>
</reference>
<dbReference type="HOGENOM" id="CLU_1201687_0_0_1"/>
<dbReference type="EMBL" id="FR824111">
    <property type="protein sequence ID" value="CCA19228.1"/>
    <property type="molecule type" value="Genomic_DNA"/>
</dbReference>
<evidence type="ECO:0000313" key="2">
    <source>
        <dbReference type="EMBL" id="CCA19228.1"/>
    </source>
</evidence>
<gene>
    <name evidence="2" type="primary">AlNc14C66G4676</name>
    <name evidence="2" type="ORF">ALNC14_053710</name>
</gene>
<accession>F0WDF6</accession>
<organism evidence="2">
    <name type="scientific">Albugo laibachii Nc14</name>
    <dbReference type="NCBI Taxonomy" id="890382"/>
    <lineage>
        <taxon>Eukaryota</taxon>
        <taxon>Sar</taxon>
        <taxon>Stramenopiles</taxon>
        <taxon>Oomycota</taxon>
        <taxon>Peronosporomycetes</taxon>
        <taxon>Albuginales</taxon>
        <taxon>Albuginaceae</taxon>
        <taxon>Albugo</taxon>
    </lineage>
</organism>
<feature type="region of interest" description="Disordered" evidence="1">
    <location>
        <begin position="57"/>
        <end position="76"/>
    </location>
</feature>
<dbReference type="AlphaFoldDB" id="F0WDF6"/>
<reference evidence="2" key="1">
    <citation type="journal article" date="2011" name="PLoS Biol.">
        <title>Gene gain and loss during evolution of obligate parasitism in the white rust pathogen of Arabidopsis thaliana.</title>
        <authorList>
            <person name="Kemen E."/>
            <person name="Gardiner A."/>
            <person name="Schultz-Larsen T."/>
            <person name="Kemen A.C."/>
            <person name="Balmuth A.L."/>
            <person name="Robert-Seilaniantz A."/>
            <person name="Bailey K."/>
            <person name="Holub E."/>
            <person name="Studholme D.J."/>
            <person name="Maclean D."/>
            <person name="Jones J.D."/>
        </authorList>
    </citation>
    <scope>NUCLEOTIDE SEQUENCE</scope>
</reference>
<evidence type="ECO:0000256" key="1">
    <source>
        <dbReference type="SAM" id="MobiDB-lite"/>
    </source>
</evidence>
<protein>
    <submittedName>
        <fullName evidence="2">AlNc14C66G4676 protein</fullName>
    </submittedName>
</protein>
<name>F0WDF6_9STRA</name>